<dbReference type="GO" id="GO:0005524">
    <property type="term" value="F:ATP binding"/>
    <property type="evidence" value="ECO:0007669"/>
    <property type="project" value="UniProtKB-KW"/>
</dbReference>
<dbReference type="InterPro" id="IPR003593">
    <property type="entry name" value="AAA+_ATPase"/>
</dbReference>
<accession>A0A5P9YJ77</accession>
<dbReference type="PANTHER" id="PTHR43820:SF4">
    <property type="entry name" value="HIGH-AFFINITY BRANCHED-CHAIN AMINO ACID TRANSPORT ATP-BINDING PROTEIN LIVF"/>
    <property type="match status" value="1"/>
</dbReference>
<dbReference type="SMART" id="SM00382">
    <property type="entry name" value="AAA"/>
    <property type="match status" value="1"/>
</dbReference>
<gene>
    <name evidence="6" type="ORF">FH608_034570</name>
</gene>
<organism evidence="6 7">
    <name type="scientific">Nonomuraea phyllanthi</name>
    <dbReference type="NCBI Taxonomy" id="2219224"/>
    <lineage>
        <taxon>Bacteria</taxon>
        <taxon>Bacillati</taxon>
        <taxon>Actinomycetota</taxon>
        <taxon>Actinomycetes</taxon>
        <taxon>Streptosporangiales</taxon>
        <taxon>Streptosporangiaceae</taxon>
        <taxon>Nonomuraea</taxon>
    </lineage>
</organism>
<keyword evidence="5" id="KW-0029">Amino-acid transport</keyword>
<dbReference type="Pfam" id="PF00005">
    <property type="entry name" value="ABC_tran"/>
    <property type="match status" value="1"/>
</dbReference>
<keyword evidence="7" id="KW-1185">Reference proteome</keyword>
<accession>A0A5C4VXV3</accession>
<dbReference type="CDD" id="cd03224">
    <property type="entry name" value="ABC_TM1139_LivF_branched"/>
    <property type="match status" value="1"/>
</dbReference>
<dbReference type="Gene3D" id="3.40.50.300">
    <property type="entry name" value="P-loop containing nucleotide triphosphate hydrolases"/>
    <property type="match status" value="1"/>
</dbReference>
<dbReference type="GO" id="GO:0015658">
    <property type="term" value="F:branched-chain amino acid transmembrane transporter activity"/>
    <property type="evidence" value="ECO:0007669"/>
    <property type="project" value="TreeGrafter"/>
</dbReference>
<dbReference type="PROSITE" id="PS00211">
    <property type="entry name" value="ABC_TRANSPORTER_1"/>
    <property type="match status" value="1"/>
</dbReference>
<sequence length="239" mass="26211">MLRVDGLSAWYGEAQALREVSMRVDEGEIVTLVGRNGAGKTTLLRCLMGLHGAYGRTAGTISLFDEDITGLAPHARARGGLGYVPDDRGIYATLSVEENLTLAPVRKAGGAAGPEPWSLERVYETFPHLKERRRSPGTTLSGGEQQMLVLARVLRTGARLLLCDEPTEGLSPLFVQRIGEILREVRAAGTTVLLVEQNVHFAATVADRHYLLAEGRIVESLDRDQVREREHQLLEYLGI</sequence>
<keyword evidence="2" id="KW-0813">Transport</keyword>
<dbReference type="GO" id="GO:0016887">
    <property type="term" value="F:ATP hydrolysis activity"/>
    <property type="evidence" value="ECO:0007669"/>
    <property type="project" value="InterPro"/>
</dbReference>
<dbReference type="OrthoDB" id="5179231at2"/>
<dbReference type="AlphaFoldDB" id="A0A5C4VXV3"/>
<keyword evidence="3" id="KW-0547">Nucleotide-binding</keyword>
<evidence type="ECO:0000256" key="4">
    <source>
        <dbReference type="ARBA" id="ARBA00022840"/>
    </source>
</evidence>
<comment type="caution">
    <text evidence="6">The sequence shown here is derived from an EMBL/GenBank/DDBJ whole genome shotgun (WGS) entry which is preliminary data.</text>
</comment>
<evidence type="ECO:0000313" key="6">
    <source>
        <dbReference type="EMBL" id="KAB8190639.1"/>
    </source>
</evidence>
<name>A0A5C4VXV3_9ACTN</name>
<dbReference type="GO" id="GO:0015807">
    <property type="term" value="P:L-amino acid transport"/>
    <property type="evidence" value="ECO:0007669"/>
    <property type="project" value="TreeGrafter"/>
</dbReference>
<dbReference type="Proteomes" id="UP000312512">
    <property type="component" value="Unassembled WGS sequence"/>
</dbReference>
<dbReference type="EMBL" id="VDLX02000015">
    <property type="protein sequence ID" value="KAB8190639.1"/>
    <property type="molecule type" value="Genomic_DNA"/>
</dbReference>
<comment type="similarity">
    <text evidence="1">Belongs to the ABC transporter superfamily.</text>
</comment>
<dbReference type="InterPro" id="IPR052156">
    <property type="entry name" value="BCAA_Transport_ATP-bd_LivF"/>
</dbReference>
<protein>
    <submittedName>
        <fullName evidence="6">ATP-binding cassette domain-containing protein</fullName>
    </submittedName>
</protein>
<keyword evidence="4 6" id="KW-0067">ATP-binding</keyword>
<dbReference type="PANTHER" id="PTHR43820">
    <property type="entry name" value="HIGH-AFFINITY BRANCHED-CHAIN AMINO ACID TRANSPORT ATP-BINDING PROTEIN LIVF"/>
    <property type="match status" value="1"/>
</dbReference>
<proteinExistence type="inferred from homology"/>
<dbReference type="PROSITE" id="PS50893">
    <property type="entry name" value="ABC_TRANSPORTER_2"/>
    <property type="match status" value="1"/>
</dbReference>
<evidence type="ECO:0000256" key="3">
    <source>
        <dbReference type="ARBA" id="ARBA00022741"/>
    </source>
</evidence>
<reference evidence="6 7" key="1">
    <citation type="submission" date="2019-10" db="EMBL/GenBank/DDBJ databases">
        <title>Nonomuraea sp. nov., isolated from Phyllanthus amarus.</title>
        <authorList>
            <person name="Klykleung N."/>
            <person name="Tanasupawat S."/>
        </authorList>
    </citation>
    <scope>NUCLEOTIDE SEQUENCE [LARGE SCALE GENOMIC DNA]</scope>
    <source>
        <strain evidence="6 7">PA1-10</strain>
    </source>
</reference>
<dbReference type="SUPFAM" id="SSF52540">
    <property type="entry name" value="P-loop containing nucleoside triphosphate hydrolases"/>
    <property type="match status" value="1"/>
</dbReference>
<dbReference type="InterPro" id="IPR017871">
    <property type="entry name" value="ABC_transporter-like_CS"/>
</dbReference>
<evidence type="ECO:0000313" key="7">
    <source>
        <dbReference type="Proteomes" id="UP000312512"/>
    </source>
</evidence>
<evidence type="ECO:0000256" key="5">
    <source>
        <dbReference type="ARBA" id="ARBA00022970"/>
    </source>
</evidence>
<dbReference type="InterPro" id="IPR003439">
    <property type="entry name" value="ABC_transporter-like_ATP-bd"/>
</dbReference>
<evidence type="ECO:0000256" key="1">
    <source>
        <dbReference type="ARBA" id="ARBA00005417"/>
    </source>
</evidence>
<evidence type="ECO:0000256" key="2">
    <source>
        <dbReference type="ARBA" id="ARBA00022448"/>
    </source>
</evidence>
<dbReference type="RefSeq" id="WP_139634573.1">
    <property type="nucleotide sequence ID" value="NZ_CP045572.1"/>
</dbReference>
<dbReference type="InterPro" id="IPR027417">
    <property type="entry name" value="P-loop_NTPase"/>
</dbReference>